<proteinExistence type="inferred from homology"/>
<keyword evidence="4" id="KW-0732">Signal</keyword>
<protein>
    <submittedName>
        <fullName evidence="7">Lysophospholipase L1-like esterase</fullName>
    </submittedName>
</protein>
<evidence type="ECO:0000259" key="6">
    <source>
        <dbReference type="Pfam" id="PF18998"/>
    </source>
</evidence>
<dbReference type="OrthoDB" id="191551at2"/>
<dbReference type="PROSITE" id="PS51257">
    <property type="entry name" value="PROKAR_LIPOPROTEIN"/>
    <property type="match status" value="1"/>
</dbReference>
<dbReference type="RefSeq" id="WP_123637862.1">
    <property type="nucleotide sequence ID" value="NZ_RJUK01000001.1"/>
</dbReference>
<keyword evidence="2" id="KW-0378">Hydrolase</keyword>
<dbReference type="Pfam" id="PF18998">
    <property type="entry name" value="Flg_new_2"/>
    <property type="match status" value="2"/>
</dbReference>
<dbReference type="InterPro" id="IPR044060">
    <property type="entry name" value="Bacterial_rp_domain"/>
</dbReference>
<dbReference type="PANTHER" id="PTHR43695">
    <property type="entry name" value="PUTATIVE (AFU_ORTHOLOGUE AFUA_2G17250)-RELATED"/>
    <property type="match status" value="1"/>
</dbReference>
<dbReference type="InterPro" id="IPR013783">
    <property type="entry name" value="Ig-like_fold"/>
</dbReference>
<dbReference type="InterPro" id="IPR001087">
    <property type="entry name" value="GDSL"/>
</dbReference>
<sequence length="900" mass="99562">MNKYLWLLLLTIALAGCGGGSSSTPDNTPNEPQTPTTPTVPEEEDEDTEDVPDDEEQTEEDQTEEDQAEEDQAEEPVVDEPGADVQLFVVGDSTVASYNSSSYPQAGWGQVLQHYFDESDIEVLNRARGGRSSKSYKVDGIWDDVLAEVDEGDYVMIQFGHNDRDWTKEERYTSTDDYEVYLTEYVEETRAKSATPILVSPMVMNAYRDGALRNVFTEEGNDYAGSMAKVATDLDAAYIDLNAKSWELVNSLGQEQASHYLYLILDAGEYENYPEGSNDGTHFQESGAVEMARLVVEGLEELNGNESLMTLLDGVKQRYALTVEQEGANDSLYTQGNNYPAGTPLTLKVRAGESDTFDAWYTAGQVASDTNLYQTIMPVGKLTLIAAFNGVVPEFNFEAATAYLIGDSTVADYADGYYPQTGWGQVFQYYFDESKITIDNRALGGRSSKSYYENHWADVKASVQEGDFVFIQFGINDRAQDEERRAPTGGVFEGYMTNFAEETRELGATPIFVTTVRRNQWQNGVPYDAYHEHPVVTRELAADLGVPLVDLNAKNKALLELVGEDYANEFYYMGFGADQYGNATAASDTVHFQKQGAVEMARLVAEGLEELSGVNSVAPLVSALKPTFAMSVSSPTPEAGTYSQAFEYPEGAPMTLKALANEGDEFTQWLDGDRAEASADFIYEFDTAAMATSYEAVFNNSEGLGSVMTNLTTEFDNTNIVLNWSLENFSGEITYIEIYRNDQANFDGRERILAGAATSGSFVDETAEAGKTYWYMFKVVHDGETTNTEAEGEIRKPFVDEVPVTNLTATIVNGTSVQVSWNLQYFEPEITYIEIYRNDVQELLGRDRIVAGAGMNGTYLDEALEPGKTYWYMVKIVQNGNTINTDPEAETTIPEDAVAE</sequence>
<feature type="region of interest" description="Disordered" evidence="3">
    <location>
        <begin position="19"/>
        <end position="82"/>
    </location>
</feature>
<organism evidence="7 8">
    <name type="scientific">Marinimicrobium koreense</name>
    <dbReference type="NCBI Taxonomy" id="306545"/>
    <lineage>
        <taxon>Bacteria</taxon>
        <taxon>Pseudomonadati</taxon>
        <taxon>Pseudomonadota</taxon>
        <taxon>Gammaproteobacteria</taxon>
        <taxon>Cellvibrionales</taxon>
        <taxon>Cellvibrionaceae</taxon>
        <taxon>Marinimicrobium</taxon>
    </lineage>
</organism>
<evidence type="ECO:0000259" key="5">
    <source>
        <dbReference type="Pfam" id="PF13472"/>
    </source>
</evidence>
<evidence type="ECO:0000256" key="4">
    <source>
        <dbReference type="SAM" id="SignalP"/>
    </source>
</evidence>
<dbReference type="InterPro" id="IPR036514">
    <property type="entry name" value="SGNH_hydro_sf"/>
</dbReference>
<feature type="chain" id="PRO_5018035565" evidence="4">
    <location>
        <begin position="16"/>
        <end position="900"/>
    </location>
</feature>
<keyword evidence="8" id="KW-1185">Reference proteome</keyword>
<evidence type="ECO:0000256" key="2">
    <source>
        <dbReference type="ARBA" id="ARBA00022801"/>
    </source>
</evidence>
<dbReference type="CDD" id="cd01821">
    <property type="entry name" value="Rhamnogalacturan_acetylesterase_like"/>
    <property type="match status" value="2"/>
</dbReference>
<dbReference type="SUPFAM" id="SSF49265">
    <property type="entry name" value="Fibronectin type III"/>
    <property type="match status" value="1"/>
</dbReference>
<feature type="domain" description="Bacterial repeat" evidence="6">
    <location>
        <begin position="327"/>
        <end position="389"/>
    </location>
</feature>
<dbReference type="SUPFAM" id="SSF52266">
    <property type="entry name" value="SGNH hydrolase"/>
    <property type="match status" value="2"/>
</dbReference>
<accession>A0A3N1NZE0</accession>
<reference evidence="7 8" key="1">
    <citation type="submission" date="2018-11" db="EMBL/GenBank/DDBJ databases">
        <title>Genomic Encyclopedia of Type Strains, Phase IV (KMG-IV): sequencing the most valuable type-strain genomes for metagenomic binning, comparative biology and taxonomic classification.</title>
        <authorList>
            <person name="Goeker M."/>
        </authorList>
    </citation>
    <scope>NUCLEOTIDE SEQUENCE [LARGE SCALE GENOMIC DNA]</scope>
    <source>
        <strain evidence="7 8">DSM 16974</strain>
    </source>
</reference>
<dbReference type="Gene3D" id="2.60.40.10">
    <property type="entry name" value="Immunoglobulins"/>
    <property type="match status" value="2"/>
</dbReference>
<dbReference type="InterPro" id="IPR036116">
    <property type="entry name" value="FN3_sf"/>
</dbReference>
<comment type="caution">
    <text evidence="7">The sequence shown here is derived from an EMBL/GenBank/DDBJ whole genome shotgun (WGS) entry which is preliminary data.</text>
</comment>
<evidence type="ECO:0000313" key="8">
    <source>
        <dbReference type="Proteomes" id="UP000273643"/>
    </source>
</evidence>
<feature type="compositionally biased region" description="Acidic residues" evidence="3">
    <location>
        <begin position="41"/>
        <end position="82"/>
    </location>
</feature>
<name>A0A3N1NZE0_9GAMM</name>
<feature type="compositionally biased region" description="Low complexity" evidence="3">
    <location>
        <begin position="24"/>
        <end position="40"/>
    </location>
</feature>
<gene>
    <name evidence="7" type="ORF">EDC38_1377</name>
</gene>
<feature type="domain" description="Bacterial repeat" evidence="6">
    <location>
        <begin position="637"/>
        <end position="699"/>
    </location>
</feature>
<dbReference type="Pfam" id="PF13472">
    <property type="entry name" value="Lipase_GDSL_2"/>
    <property type="match status" value="1"/>
</dbReference>
<dbReference type="AlphaFoldDB" id="A0A3N1NZE0"/>
<dbReference type="InterPro" id="IPR037459">
    <property type="entry name" value="RhgT-like"/>
</dbReference>
<dbReference type="GO" id="GO:0016788">
    <property type="term" value="F:hydrolase activity, acting on ester bonds"/>
    <property type="evidence" value="ECO:0007669"/>
    <property type="project" value="InterPro"/>
</dbReference>
<feature type="signal peptide" evidence="4">
    <location>
        <begin position="1"/>
        <end position="15"/>
    </location>
</feature>
<evidence type="ECO:0000313" key="7">
    <source>
        <dbReference type="EMBL" id="ROQ20761.1"/>
    </source>
</evidence>
<evidence type="ECO:0000256" key="1">
    <source>
        <dbReference type="ARBA" id="ARBA00008668"/>
    </source>
</evidence>
<dbReference type="InterPro" id="IPR013830">
    <property type="entry name" value="SGNH_hydro"/>
</dbReference>
<feature type="domain" description="SGNH hydrolase-type esterase" evidence="5">
    <location>
        <begin position="404"/>
        <end position="564"/>
    </location>
</feature>
<dbReference type="Gene3D" id="3.40.50.1110">
    <property type="entry name" value="SGNH hydrolase"/>
    <property type="match status" value="2"/>
</dbReference>
<evidence type="ECO:0000256" key="3">
    <source>
        <dbReference type="SAM" id="MobiDB-lite"/>
    </source>
</evidence>
<dbReference type="EMBL" id="RJUK01000001">
    <property type="protein sequence ID" value="ROQ20761.1"/>
    <property type="molecule type" value="Genomic_DNA"/>
</dbReference>
<comment type="similarity">
    <text evidence="1">Belongs to the 'GDSL' lipolytic enzyme family.</text>
</comment>
<dbReference type="Proteomes" id="UP000273643">
    <property type="component" value="Unassembled WGS sequence"/>
</dbReference>
<dbReference type="Pfam" id="PF00657">
    <property type="entry name" value="Lipase_GDSL"/>
    <property type="match status" value="1"/>
</dbReference>
<dbReference type="PANTHER" id="PTHR43695:SF1">
    <property type="entry name" value="RHAMNOGALACTURONAN ACETYLESTERASE"/>
    <property type="match status" value="1"/>
</dbReference>